<sequence length="647" mass="71270">MTYLIVILLVSSLISIVNGQQCSAGFNQSITGQCSSAHNCSGTLLTSTVCGKQLCCIPTRTLPVSPNCLSANQFYALYNSTPRAQTLLSMFNYGLNAAGICNHCQAKAAFLAIAATMTKNFSIDERSASDAQFTADDDKYGNKEKGDGSRFRRRGLFGLRGRTMYERLQTVLPQYQSVNNSESVALLENAIIIAARLWNYPDLMNKSSLTRDADESFYGFSMLWHKLSRDMTELATGVKYYQTFLRHLQCGSDLYQGEGPSCIYNKTHLGTCTPKCIKGLEESSSFCGCSNPKAQPCPNSPSHVRCYLDSCAQELKLDLGLVLDASGSIGKDNYTLQLNFTRGLLRQLNVGQNKTHVGIINYSTDREVLTWLNQNYALSEKLSQVDRATYYGIGTDTASALKTTDTVFSTGNGRRKLEQGVTAVIFVLTDGASDNSSTTIQAAKILKDKDITLVSVGVGGQVNLAELHAICSSPAAENYFAMSDYQALQSRIDQFKSKTCSEPGVISSNTTVTDEIQKDKYKFLKIKIILMSNKTLIKVTLFNGNVKLFYSFTNRNPKDPADFFDYESETRSIIEATPKKSSEVTLVIDKPDAPTGEYTFIGVKGLEDNTRYQIQFDDCAKVDCTKSSAITIKFSILLTILCTLFVF</sequence>
<organism evidence="3 6">
    <name type="scientific">Adineta ricciae</name>
    <name type="common">Rotifer</name>
    <dbReference type="NCBI Taxonomy" id="249248"/>
    <lineage>
        <taxon>Eukaryota</taxon>
        <taxon>Metazoa</taxon>
        <taxon>Spiralia</taxon>
        <taxon>Gnathifera</taxon>
        <taxon>Rotifera</taxon>
        <taxon>Eurotatoria</taxon>
        <taxon>Bdelloidea</taxon>
        <taxon>Adinetida</taxon>
        <taxon>Adinetidae</taxon>
        <taxon>Adineta</taxon>
    </lineage>
</organism>
<evidence type="ECO:0000313" key="6">
    <source>
        <dbReference type="Proteomes" id="UP000663852"/>
    </source>
</evidence>
<dbReference type="InterPro" id="IPR050525">
    <property type="entry name" value="ECM_Assembly_Org"/>
</dbReference>
<dbReference type="EMBL" id="CAJNOJ010000162">
    <property type="protein sequence ID" value="CAF1224427.1"/>
    <property type="molecule type" value="Genomic_DNA"/>
</dbReference>
<evidence type="ECO:0000313" key="5">
    <source>
        <dbReference type="Proteomes" id="UP000663828"/>
    </source>
</evidence>
<dbReference type="AlphaFoldDB" id="A0A814Y3S5"/>
<dbReference type="OrthoDB" id="6132182at2759"/>
<dbReference type="Proteomes" id="UP000663852">
    <property type="component" value="Unassembled WGS sequence"/>
</dbReference>
<dbReference type="Gene3D" id="3.40.50.410">
    <property type="entry name" value="von Willebrand factor, type A domain"/>
    <property type="match status" value="1"/>
</dbReference>
<dbReference type="SUPFAM" id="SSF53300">
    <property type="entry name" value="vWA-like"/>
    <property type="match status" value="1"/>
</dbReference>
<dbReference type="PANTHER" id="PTHR24020">
    <property type="entry name" value="COLLAGEN ALPHA"/>
    <property type="match status" value="1"/>
</dbReference>
<evidence type="ECO:0000256" key="1">
    <source>
        <dbReference type="SAM" id="SignalP"/>
    </source>
</evidence>
<name>A0A814Y3S5_ADIRI</name>
<feature type="domain" description="VWFA" evidence="2">
    <location>
        <begin position="318"/>
        <end position="495"/>
    </location>
</feature>
<evidence type="ECO:0000259" key="2">
    <source>
        <dbReference type="PROSITE" id="PS50234"/>
    </source>
</evidence>
<dbReference type="EMBL" id="CAJNOR010002169">
    <property type="protein sequence ID" value="CAF1257337.1"/>
    <property type="molecule type" value="Genomic_DNA"/>
</dbReference>
<dbReference type="InterPro" id="IPR036465">
    <property type="entry name" value="vWFA_dom_sf"/>
</dbReference>
<gene>
    <name evidence="3" type="ORF">EDS130_LOCUS26596</name>
    <name evidence="4" type="ORF">XAT740_LOCUS26587</name>
</gene>
<dbReference type="Gene3D" id="1.10.530.10">
    <property type="match status" value="1"/>
</dbReference>
<reference evidence="3" key="1">
    <citation type="submission" date="2021-02" db="EMBL/GenBank/DDBJ databases">
        <authorList>
            <person name="Nowell W R."/>
        </authorList>
    </citation>
    <scope>NUCLEOTIDE SEQUENCE</scope>
</reference>
<dbReference type="InterPro" id="IPR002035">
    <property type="entry name" value="VWF_A"/>
</dbReference>
<protein>
    <recommendedName>
        <fullName evidence="2">VWFA domain-containing protein</fullName>
    </recommendedName>
</protein>
<keyword evidence="1" id="KW-0732">Signal</keyword>
<comment type="caution">
    <text evidence="3">The sequence shown here is derived from an EMBL/GenBank/DDBJ whole genome shotgun (WGS) entry which is preliminary data.</text>
</comment>
<dbReference type="InterPro" id="IPR023346">
    <property type="entry name" value="Lysozyme-like_dom_sf"/>
</dbReference>
<evidence type="ECO:0000313" key="4">
    <source>
        <dbReference type="EMBL" id="CAF1257337.1"/>
    </source>
</evidence>
<dbReference type="SUPFAM" id="SSF53955">
    <property type="entry name" value="Lysozyme-like"/>
    <property type="match status" value="1"/>
</dbReference>
<dbReference type="CDD" id="cd01450">
    <property type="entry name" value="vWFA_subfamily_ECM"/>
    <property type="match status" value="1"/>
</dbReference>
<feature type="chain" id="PRO_5035686089" description="VWFA domain-containing protein" evidence="1">
    <location>
        <begin position="20"/>
        <end position="647"/>
    </location>
</feature>
<accession>A0A814Y3S5</accession>
<dbReference type="PANTHER" id="PTHR24020:SF84">
    <property type="entry name" value="VWFA DOMAIN-CONTAINING PROTEIN"/>
    <property type="match status" value="1"/>
</dbReference>
<dbReference type="Proteomes" id="UP000663828">
    <property type="component" value="Unassembled WGS sequence"/>
</dbReference>
<dbReference type="Pfam" id="PF00092">
    <property type="entry name" value="VWA"/>
    <property type="match status" value="1"/>
</dbReference>
<evidence type="ECO:0000313" key="3">
    <source>
        <dbReference type="EMBL" id="CAF1224427.1"/>
    </source>
</evidence>
<dbReference type="SMART" id="SM00327">
    <property type="entry name" value="VWA"/>
    <property type="match status" value="1"/>
</dbReference>
<feature type="signal peptide" evidence="1">
    <location>
        <begin position="1"/>
        <end position="19"/>
    </location>
</feature>
<dbReference type="PROSITE" id="PS50234">
    <property type="entry name" value="VWFA"/>
    <property type="match status" value="1"/>
</dbReference>
<proteinExistence type="predicted"/>
<dbReference type="PRINTS" id="PR00453">
    <property type="entry name" value="VWFADOMAIN"/>
</dbReference>
<keyword evidence="5" id="KW-1185">Reference proteome</keyword>